<gene>
    <name evidence="1" type="ORF">NE630_03800</name>
</gene>
<evidence type="ECO:0000313" key="2">
    <source>
        <dbReference type="Proteomes" id="UP001205919"/>
    </source>
</evidence>
<proteinExistence type="predicted"/>
<accession>A0AAW5K463</accession>
<comment type="caution">
    <text evidence="1">The sequence shown here is derived from an EMBL/GenBank/DDBJ whole genome shotgun (WGS) entry which is preliminary data.</text>
</comment>
<dbReference type="RefSeq" id="WP_256181575.1">
    <property type="nucleotide sequence ID" value="NZ_JANFYT010000006.1"/>
</dbReference>
<evidence type="ECO:0008006" key="3">
    <source>
        <dbReference type="Google" id="ProtNLM"/>
    </source>
</evidence>
<dbReference type="AlphaFoldDB" id="A0AAW5K463"/>
<dbReference type="EMBL" id="JANFYT010000006">
    <property type="protein sequence ID" value="MCQ4813548.1"/>
    <property type="molecule type" value="Genomic_DNA"/>
</dbReference>
<protein>
    <recommendedName>
        <fullName evidence="3">HTH araC/xylS-type domain-containing protein</fullName>
    </recommendedName>
</protein>
<reference evidence="1 2" key="1">
    <citation type="submission" date="2022-06" db="EMBL/GenBank/DDBJ databases">
        <title>Isolation of gut microbiota from human fecal samples.</title>
        <authorList>
            <person name="Pamer E.G."/>
            <person name="Barat B."/>
            <person name="Waligurski E."/>
            <person name="Medina S."/>
            <person name="Paddock L."/>
            <person name="Mostad J."/>
        </authorList>
    </citation>
    <scope>NUCLEOTIDE SEQUENCE [LARGE SCALE GENOMIC DNA]</scope>
    <source>
        <strain evidence="1 2">DFI.9.90</strain>
    </source>
</reference>
<evidence type="ECO:0000313" key="1">
    <source>
        <dbReference type="EMBL" id="MCQ4813548.1"/>
    </source>
</evidence>
<organism evidence="1 2">
    <name type="scientific">Cloacibacillus evryensis</name>
    <dbReference type="NCBI Taxonomy" id="508460"/>
    <lineage>
        <taxon>Bacteria</taxon>
        <taxon>Thermotogati</taxon>
        <taxon>Synergistota</taxon>
        <taxon>Synergistia</taxon>
        <taxon>Synergistales</taxon>
        <taxon>Synergistaceae</taxon>
        <taxon>Cloacibacillus</taxon>
    </lineage>
</organism>
<keyword evidence="2" id="KW-1185">Reference proteome</keyword>
<name>A0AAW5K463_9BACT</name>
<sequence length="71" mass="7705">MTQTEFESLGFMTRAVLEAMAANDGDAKAASKATGSSVRSVQSIMCRMRKRFGMSSGELLDAVKNRTELAR</sequence>
<dbReference type="Proteomes" id="UP001205919">
    <property type="component" value="Unassembled WGS sequence"/>
</dbReference>